<dbReference type="Pfam" id="PF01061">
    <property type="entry name" value="ABC2_membrane"/>
    <property type="match status" value="1"/>
</dbReference>
<evidence type="ECO:0000256" key="4">
    <source>
        <dbReference type="ARBA" id="ARBA00022475"/>
    </source>
</evidence>
<evidence type="ECO:0000256" key="5">
    <source>
        <dbReference type="ARBA" id="ARBA00022519"/>
    </source>
</evidence>
<comment type="subcellular location">
    <subcellularLocation>
        <location evidence="1">Cell inner membrane</location>
        <topology evidence="1">Multi-pass membrane protein</topology>
    </subcellularLocation>
    <subcellularLocation>
        <location evidence="10">Cell membrane</location>
        <topology evidence="10">Multi-pass membrane protein</topology>
    </subcellularLocation>
</comment>
<evidence type="ECO:0000256" key="7">
    <source>
        <dbReference type="ARBA" id="ARBA00022989"/>
    </source>
</evidence>
<dbReference type="PROSITE" id="PS51012">
    <property type="entry name" value="ABC_TM2"/>
    <property type="match status" value="1"/>
</dbReference>
<keyword evidence="3 10" id="KW-0813">Transport</keyword>
<dbReference type="PANTHER" id="PTHR30413:SF8">
    <property type="entry name" value="TRANSPORT PERMEASE PROTEIN"/>
    <property type="match status" value="1"/>
</dbReference>
<evidence type="ECO:0000256" key="8">
    <source>
        <dbReference type="ARBA" id="ARBA00023136"/>
    </source>
</evidence>
<dbReference type="AlphaFoldDB" id="D7GHI7"/>
<keyword evidence="6 10" id="KW-0812">Transmembrane</keyword>
<dbReference type="HOGENOM" id="CLU_060703_3_0_11"/>
<dbReference type="STRING" id="754252.PFREUD_00590"/>
<dbReference type="InterPro" id="IPR047817">
    <property type="entry name" value="ABC2_TM_bact-type"/>
</dbReference>
<feature type="transmembrane region" description="Helical" evidence="10">
    <location>
        <begin position="273"/>
        <end position="295"/>
    </location>
</feature>
<evidence type="ECO:0000256" key="3">
    <source>
        <dbReference type="ARBA" id="ARBA00022448"/>
    </source>
</evidence>
<keyword evidence="9" id="KW-0046">Antibiotic resistance</keyword>
<evidence type="ECO:0000256" key="2">
    <source>
        <dbReference type="ARBA" id="ARBA00007783"/>
    </source>
</evidence>
<feature type="transmembrane region" description="Helical" evidence="10">
    <location>
        <begin position="139"/>
        <end position="163"/>
    </location>
</feature>
<proteinExistence type="inferred from homology"/>
<feature type="transmembrane region" description="Helical" evidence="10">
    <location>
        <begin position="169"/>
        <end position="191"/>
    </location>
</feature>
<reference evidence="12 13" key="1">
    <citation type="journal article" date="2010" name="PLoS ONE">
        <title>The complete genome of Propionibacterium freudenreichii CIRM-BIA1, a hardy actinobacterium with food and probiotic applications.</title>
        <authorList>
            <person name="Falentin H."/>
            <person name="Deutsch S.M."/>
            <person name="Jan G."/>
            <person name="Loux V."/>
            <person name="Thierry A."/>
            <person name="Parayre S."/>
            <person name="Maillard M.B."/>
            <person name="Dherbecourt J."/>
            <person name="Cousin F.J."/>
            <person name="Jardin J."/>
            <person name="Siguier P."/>
            <person name="Couloux A."/>
            <person name="Barbe V."/>
            <person name="Vacherie B."/>
            <person name="Wincker P."/>
            <person name="Gibrat J.F."/>
            <person name="Gaillardin C."/>
            <person name="Lortal S."/>
        </authorList>
    </citation>
    <scope>NUCLEOTIDE SEQUENCE [LARGE SCALE GENOMIC DNA]</scope>
    <source>
        <strain evidence="13">ATCC 9614 / DSM 4902 / CIP 103027 / NCIMB 8099 / CIRM-BIA1</strain>
    </source>
</reference>
<dbReference type="PRINTS" id="PR00164">
    <property type="entry name" value="ABC2TRNSPORT"/>
</dbReference>
<dbReference type="InterPro" id="IPR000412">
    <property type="entry name" value="ABC_2_transport"/>
</dbReference>
<dbReference type="GO" id="GO:0043190">
    <property type="term" value="C:ATP-binding cassette (ABC) transporter complex"/>
    <property type="evidence" value="ECO:0007669"/>
    <property type="project" value="InterPro"/>
</dbReference>
<comment type="similarity">
    <text evidence="2 10">Belongs to the ABC-2 integral membrane protein family.</text>
</comment>
<dbReference type="InterPro" id="IPR013525">
    <property type="entry name" value="ABC2_TM"/>
</dbReference>
<dbReference type="EMBL" id="FN806773">
    <property type="protein sequence ID" value="CBL55559.1"/>
    <property type="molecule type" value="Genomic_DNA"/>
</dbReference>
<feature type="transmembrane region" description="Helical" evidence="10">
    <location>
        <begin position="57"/>
        <end position="77"/>
    </location>
</feature>
<evidence type="ECO:0000256" key="9">
    <source>
        <dbReference type="ARBA" id="ARBA00023251"/>
    </source>
</evidence>
<dbReference type="GO" id="GO:0046677">
    <property type="term" value="P:response to antibiotic"/>
    <property type="evidence" value="ECO:0007669"/>
    <property type="project" value="UniProtKB-KW"/>
</dbReference>
<evidence type="ECO:0000313" key="12">
    <source>
        <dbReference type="EMBL" id="CBL55559.1"/>
    </source>
</evidence>
<keyword evidence="5" id="KW-0997">Cell inner membrane</keyword>
<evidence type="ECO:0000256" key="6">
    <source>
        <dbReference type="ARBA" id="ARBA00022692"/>
    </source>
</evidence>
<dbReference type="KEGG" id="pfr:PFREUD_00590"/>
<keyword evidence="4 10" id="KW-1003">Cell membrane</keyword>
<gene>
    <name evidence="12" type="primary">tagG1</name>
    <name evidence="12" type="ordered locus">PFREUD_00590</name>
</gene>
<name>D7GHI7_PROFC</name>
<feature type="transmembrane region" description="Helical" evidence="10">
    <location>
        <begin position="89"/>
        <end position="106"/>
    </location>
</feature>
<keyword evidence="8 10" id="KW-0472">Membrane</keyword>
<evidence type="ECO:0000313" key="13">
    <source>
        <dbReference type="Proteomes" id="UP000000936"/>
    </source>
</evidence>
<feature type="transmembrane region" description="Helical" evidence="10">
    <location>
        <begin position="203"/>
        <end position="221"/>
    </location>
</feature>
<evidence type="ECO:0000259" key="11">
    <source>
        <dbReference type="PROSITE" id="PS51012"/>
    </source>
</evidence>
<evidence type="ECO:0000256" key="10">
    <source>
        <dbReference type="RuleBase" id="RU361157"/>
    </source>
</evidence>
<dbReference type="eggNOG" id="COG1682">
    <property type="taxonomic scope" value="Bacteria"/>
</dbReference>
<keyword evidence="13" id="KW-1185">Reference proteome</keyword>
<dbReference type="GO" id="GO:0140359">
    <property type="term" value="F:ABC-type transporter activity"/>
    <property type="evidence" value="ECO:0007669"/>
    <property type="project" value="InterPro"/>
</dbReference>
<dbReference type="PANTHER" id="PTHR30413">
    <property type="entry name" value="INNER MEMBRANE TRANSPORT PERMEASE"/>
    <property type="match status" value="1"/>
</dbReference>
<dbReference type="GO" id="GO:0015920">
    <property type="term" value="P:lipopolysaccharide transport"/>
    <property type="evidence" value="ECO:0007669"/>
    <property type="project" value="TreeGrafter"/>
</dbReference>
<keyword evidence="7 10" id="KW-1133">Transmembrane helix</keyword>
<accession>D7GHI7</accession>
<sequence>MASRLRARNIEPVSSSDLASLPLHAPGHSNGLLDVPKWHFLLNLLVKKELRVRYRGSVLGMLWSYVKPAVQLLVYYMAMGRFLRLSASMTNYVIYLFAGMVMINFFNEVMGNTTRSIVNNAPLVGKIYLPRELFPVSSLWVAFVHFVPQLAVLLLGALVVGWRPTMLNVMAGLLSIAMVAIFALGLGLAFAAWNVMFRDAENLVDLIAMVALWVSPVFYNWSMVQSVVPGWLWNIYQCNPLAMSVELSHYAFWVPTRGVTATRSMAELMPPHWVMWSGLALLISLIILVLGQMVFRANEGKFAQEL</sequence>
<protein>
    <recommendedName>
        <fullName evidence="10">Transport permease protein</fullName>
    </recommendedName>
</protein>
<evidence type="ECO:0000256" key="1">
    <source>
        <dbReference type="ARBA" id="ARBA00004429"/>
    </source>
</evidence>
<organism evidence="12 13">
    <name type="scientific">Propionibacterium freudenreichii subsp. shermanii (strain ATCC 9614 / DSM 4902 / CIP 103027 / NCIMB 8099 / CIRM-BIA1)</name>
    <dbReference type="NCBI Taxonomy" id="754252"/>
    <lineage>
        <taxon>Bacteria</taxon>
        <taxon>Bacillati</taxon>
        <taxon>Actinomycetota</taxon>
        <taxon>Actinomycetes</taxon>
        <taxon>Propionibacteriales</taxon>
        <taxon>Propionibacteriaceae</taxon>
        <taxon>Propionibacterium</taxon>
    </lineage>
</organism>
<dbReference type="Proteomes" id="UP000000936">
    <property type="component" value="Chromosome"/>
</dbReference>
<feature type="domain" description="ABC transmembrane type-2" evidence="11">
    <location>
        <begin position="59"/>
        <end position="298"/>
    </location>
</feature>